<proteinExistence type="predicted"/>
<accession>A0A928DQ06</accession>
<feature type="transmembrane region" description="Helical" evidence="1">
    <location>
        <begin position="21"/>
        <end position="42"/>
    </location>
</feature>
<protein>
    <submittedName>
        <fullName evidence="2">Uncharacterized protein</fullName>
    </submittedName>
</protein>
<sequence length="135" mass="15155">MSMLTMYWIIKLDDFRCALNGAWAASFTMFVVVVVVLGILGSDYGFEWFWKRCRPILLLLVFGFASLLVRSFLPSTKQMAAIIVIPAVLNNERVQVLGDKALDTGDLLLTLAQEYIQEHLKKPEGGNNASHNSNF</sequence>
<dbReference type="AlphaFoldDB" id="A0A928DQ06"/>
<gene>
    <name evidence="2" type="ORF">E7027_04375</name>
</gene>
<keyword evidence="1" id="KW-0812">Transmembrane</keyword>
<keyword evidence="1" id="KW-0472">Membrane</keyword>
<evidence type="ECO:0000313" key="3">
    <source>
        <dbReference type="Proteomes" id="UP000725649"/>
    </source>
</evidence>
<name>A0A928DQ06_9BACT</name>
<dbReference type="EMBL" id="SUVG01000004">
    <property type="protein sequence ID" value="MBE6421350.1"/>
    <property type="molecule type" value="Genomic_DNA"/>
</dbReference>
<organism evidence="2 3">
    <name type="scientific">Candidatus Avelusimicrobium gallicola</name>
    <dbReference type="NCBI Taxonomy" id="2562704"/>
    <lineage>
        <taxon>Bacteria</taxon>
        <taxon>Pseudomonadati</taxon>
        <taxon>Elusimicrobiota</taxon>
        <taxon>Elusimicrobia</taxon>
        <taxon>Elusimicrobiales</taxon>
        <taxon>Elusimicrobiaceae</taxon>
        <taxon>Candidatus Avelusimicrobium</taxon>
    </lineage>
</organism>
<evidence type="ECO:0000313" key="2">
    <source>
        <dbReference type="EMBL" id="MBE6421350.1"/>
    </source>
</evidence>
<feature type="transmembrane region" description="Helical" evidence="1">
    <location>
        <begin position="54"/>
        <end position="73"/>
    </location>
</feature>
<dbReference type="Proteomes" id="UP000725649">
    <property type="component" value="Unassembled WGS sequence"/>
</dbReference>
<evidence type="ECO:0000256" key="1">
    <source>
        <dbReference type="SAM" id="Phobius"/>
    </source>
</evidence>
<reference evidence="2" key="1">
    <citation type="submission" date="2019-04" db="EMBL/GenBank/DDBJ databases">
        <title>Evolution of Biomass-Degrading Anaerobic Consortia Revealed by Metagenomics.</title>
        <authorList>
            <person name="Peng X."/>
        </authorList>
    </citation>
    <scope>NUCLEOTIDE SEQUENCE</scope>
    <source>
        <strain evidence="2">SIG66</strain>
    </source>
</reference>
<keyword evidence="1" id="KW-1133">Transmembrane helix</keyword>
<comment type="caution">
    <text evidence="2">The sequence shown here is derived from an EMBL/GenBank/DDBJ whole genome shotgun (WGS) entry which is preliminary data.</text>
</comment>